<evidence type="ECO:0000256" key="3">
    <source>
        <dbReference type="ARBA" id="ARBA00022527"/>
    </source>
</evidence>
<keyword evidence="5" id="KW-0812">Transmembrane</keyword>
<keyword evidence="9" id="KW-1133">Transmembrane helix</keyword>
<dbReference type="eggNOG" id="COG1714">
    <property type="taxonomic scope" value="Bacteria"/>
</dbReference>
<dbReference type="Pfam" id="PF06271">
    <property type="entry name" value="RDD"/>
    <property type="match status" value="1"/>
</dbReference>
<proteinExistence type="predicted"/>
<comment type="subcellular location">
    <subcellularLocation>
        <location evidence="1">Membrane</location>
        <topology evidence="1">Multi-pass membrane protein</topology>
    </subcellularLocation>
</comment>
<reference evidence="14" key="1">
    <citation type="submission" date="2006-06" db="EMBL/GenBank/DDBJ databases">
        <title>Complete sequence of Trichodesmium erythraeum IMS101.</title>
        <authorList>
            <consortium name="US DOE Joint Genome Institute"/>
            <person name="Copeland A."/>
            <person name="Lucas S."/>
            <person name="Lapidus A."/>
            <person name="Barry K."/>
            <person name="Detter J.C."/>
            <person name="Glavina del Rio T."/>
            <person name="Hammon N."/>
            <person name="Israni S."/>
            <person name="Dalin E."/>
            <person name="Tice H."/>
            <person name="Pitluck S."/>
            <person name="Kiss H."/>
            <person name="Munk A.C."/>
            <person name="Brettin T."/>
            <person name="Bruce D."/>
            <person name="Han C."/>
            <person name="Tapia R."/>
            <person name="Gilna P."/>
            <person name="Schmutz J."/>
            <person name="Larimer F."/>
            <person name="Land M."/>
            <person name="Hauser L."/>
            <person name="Kyrpides N."/>
            <person name="Kim E."/>
            <person name="Richardson P."/>
        </authorList>
    </citation>
    <scope>NUCLEOTIDE SEQUENCE [LARGE SCALE GENOMIC DNA]</scope>
    <source>
        <strain evidence="14">IMS101</strain>
    </source>
</reference>
<evidence type="ECO:0000256" key="8">
    <source>
        <dbReference type="ARBA" id="ARBA00022840"/>
    </source>
</evidence>
<dbReference type="Pfam" id="PF00069">
    <property type="entry name" value="Pkinase"/>
    <property type="match status" value="1"/>
</dbReference>
<dbReference type="PANTHER" id="PTHR24363:SF0">
    <property type="entry name" value="SERINE_THREONINE KINASE LIKE DOMAIN CONTAINING 1"/>
    <property type="match status" value="1"/>
</dbReference>
<name>Q111M0_TRIEI</name>
<protein>
    <recommendedName>
        <fullName evidence="2">non-specific serine/threonine protein kinase</fullName>
        <ecNumber evidence="2">2.7.11.1</ecNumber>
    </recommendedName>
</protein>
<keyword evidence="10" id="KW-0472">Membrane</keyword>
<keyword evidence="3 14" id="KW-0723">Serine/threonine-protein kinase</keyword>
<keyword evidence="7 14" id="KW-0418">Kinase</keyword>
<evidence type="ECO:0000256" key="6">
    <source>
        <dbReference type="ARBA" id="ARBA00022741"/>
    </source>
</evidence>
<dbReference type="EMBL" id="CP000393">
    <property type="protein sequence ID" value="ABG51804.1"/>
    <property type="molecule type" value="Genomic_DNA"/>
</dbReference>
<evidence type="ECO:0000256" key="11">
    <source>
        <dbReference type="ARBA" id="ARBA00047899"/>
    </source>
</evidence>
<dbReference type="OrthoDB" id="468998at2"/>
<dbReference type="PANTHER" id="PTHR24363">
    <property type="entry name" value="SERINE/THREONINE PROTEIN KINASE"/>
    <property type="match status" value="1"/>
</dbReference>
<gene>
    <name evidence="14" type="ordered locus">Tery_2609</name>
</gene>
<dbReference type="SMART" id="SM00220">
    <property type="entry name" value="S_TKc"/>
    <property type="match status" value="1"/>
</dbReference>
<dbReference type="GO" id="GO:0004674">
    <property type="term" value="F:protein serine/threonine kinase activity"/>
    <property type="evidence" value="ECO:0007669"/>
    <property type="project" value="UniProtKB-KW"/>
</dbReference>
<dbReference type="STRING" id="203124.Tery_2609"/>
<evidence type="ECO:0000256" key="1">
    <source>
        <dbReference type="ARBA" id="ARBA00004141"/>
    </source>
</evidence>
<dbReference type="InterPro" id="IPR000719">
    <property type="entry name" value="Prot_kinase_dom"/>
</dbReference>
<dbReference type="GO" id="GO:0016020">
    <property type="term" value="C:membrane"/>
    <property type="evidence" value="ECO:0007669"/>
    <property type="project" value="UniProtKB-SubCell"/>
</dbReference>
<evidence type="ECO:0000313" key="14">
    <source>
        <dbReference type="EMBL" id="ABG51804.1"/>
    </source>
</evidence>
<evidence type="ECO:0000256" key="12">
    <source>
        <dbReference type="ARBA" id="ARBA00048679"/>
    </source>
</evidence>
<keyword evidence="6" id="KW-0547">Nucleotide-binding</keyword>
<evidence type="ECO:0000259" key="13">
    <source>
        <dbReference type="PROSITE" id="PS50011"/>
    </source>
</evidence>
<dbReference type="GO" id="GO:0005524">
    <property type="term" value="F:ATP binding"/>
    <property type="evidence" value="ECO:0007669"/>
    <property type="project" value="UniProtKB-KW"/>
</dbReference>
<evidence type="ECO:0000256" key="7">
    <source>
        <dbReference type="ARBA" id="ARBA00022777"/>
    </source>
</evidence>
<dbReference type="PROSITE" id="PS50011">
    <property type="entry name" value="PROTEIN_KINASE_DOM"/>
    <property type="match status" value="1"/>
</dbReference>
<evidence type="ECO:0000256" key="10">
    <source>
        <dbReference type="ARBA" id="ARBA00023136"/>
    </source>
</evidence>
<dbReference type="CDD" id="cd14014">
    <property type="entry name" value="STKc_PknB_like"/>
    <property type="match status" value="1"/>
</dbReference>
<comment type="catalytic activity">
    <reaction evidence="12">
        <text>L-seryl-[protein] + ATP = O-phospho-L-seryl-[protein] + ADP + H(+)</text>
        <dbReference type="Rhea" id="RHEA:17989"/>
        <dbReference type="Rhea" id="RHEA-COMP:9863"/>
        <dbReference type="Rhea" id="RHEA-COMP:11604"/>
        <dbReference type="ChEBI" id="CHEBI:15378"/>
        <dbReference type="ChEBI" id="CHEBI:29999"/>
        <dbReference type="ChEBI" id="CHEBI:30616"/>
        <dbReference type="ChEBI" id="CHEBI:83421"/>
        <dbReference type="ChEBI" id="CHEBI:456216"/>
        <dbReference type="EC" id="2.7.11.1"/>
    </reaction>
</comment>
<evidence type="ECO:0000256" key="4">
    <source>
        <dbReference type="ARBA" id="ARBA00022679"/>
    </source>
</evidence>
<keyword evidence="4" id="KW-0808">Transferase</keyword>
<dbReference type="RefSeq" id="WP_011612166.1">
    <property type="nucleotide sequence ID" value="NC_008312.1"/>
</dbReference>
<evidence type="ECO:0000256" key="2">
    <source>
        <dbReference type="ARBA" id="ARBA00012513"/>
    </source>
</evidence>
<evidence type="ECO:0000256" key="5">
    <source>
        <dbReference type="ARBA" id="ARBA00022692"/>
    </source>
</evidence>
<evidence type="ECO:0000256" key="9">
    <source>
        <dbReference type="ARBA" id="ARBA00022989"/>
    </source>
</evidence>
<organism evidence="14">
    <name type="scientific">Trichodesmium erythraeum (strain IMS101)</name>
    <dbReference type="NCBI Taxonomy" id="203124"/>
    <lineage>
        <taxon>Bacteria</taxon>
        <taxon>Bacillati</taxon>
        <taxon>Cyanobacteriota</taxon>
        <taxon>Cyanophyceae</taxon>
        <taxon>Oscillatoriophycideae</taxon>
        <taxon>Oscillatoriales</taxon>
        <taxon>Microcoleaceae</taxon>
        <taxon>Trichodesmium</taxon>
    </lineage>
</organism>
<dbReference type="KEGG" id="ter:Tery_2609"/>
<sequence length="415" mass="47008">MFLKKGQYEIIKTLTAGSFGQTYIAINKHSQPPNQEVVIKKLKPQQNDPYTLQNAERLFKKEVESLKKLGYHKQIPTYIDNFEENNEFYLVQEYIKGKDLTEELKPGNKLSESEVIHLLIDILEVLDFVHKNGVIHRDIKPSNLMRRTEDNQIVLIDFGAVKEVGTVLVNQQGQKTITVIIGTPGYMAGEQGQGHPECASDVYAVGKIAIQALMGVSPNLLAPNLLLRNQNNPELLWRQGVLISQELGNIIDKMVEQNCLLRYHNAGEALQEIKGILPADVEKYAGFWMRLAADLIDKTIIIIGSIIVDFIINDVTVDEAEFMARILVFYIIAGFIYCPVMDSSKTQGTFGKMLMGIKVTDLQRRRIYFDKATKRHSSKFFSYLTLGIGFILASFNKIKRVLHDIIYGCLVIKNI</sequence>
<accession>Q111M0</accession>
<dbReference type="Gene3D" id="1.10.510.10">
    <property type="entry name" value="Transferase(Phosphotransferase) domain 1"/>
    <property type="match status" value="1"/>
</dbReference>
<dbReference type="AlphaFoldDB" id="Q111M0"/>
<keyword evidence="8" id="KW-0067">ATP-binding</keyword>
<dbReference type="InterPro" id="IPR010432">
    <property type="entry name" value="RDD"/>
</dbReference>
<dbReference type="InterPro" id="IPR011009">
    <property type="entry name" value="Kinase-like_dom_sf"/>
</dbReference>
<dbReference type="HOGENOM" id="CLU_000288_135_5_3"/>
<dbReference type="SUPFAM" id="SSF56112">
    <property type="entry name" value="Protein kinase-like (PK-like)"/>
    <property type="match status" value="1"/>
</dbReference>
<feature type="domain" description="Protein kinase" evidence="13">
    <location>
        <begin position="8"/>
        <end position="277"/>
    </location>
</feature>
<comment type="catalytic activity">
    <reaction evidence="11">
        <text>L-threonyl-[protein] + ATP = O-phospho-L-threonyl-[protein] + ADP + H(+)</text>
        <dbReference type="Rhea" id="RHEA:46608"/>
        <dbReference type="Rhea" id="RHEA-COMP:11060"/>
        <dbReference type="Rhea" id="RHEA-COMP:11605"/>
        <dbReference type="ChEBI" id="CHEBI:15378"/>
        <dbReference type="ChEBI" id="CHEBI:30013"/>
        <dbReference type="ChEBI" id="CHEBI:30616"/>
        <dbReference type="ChEBI" id="CHEBI:61977"/>
        <dbReference type="ChEBI" id="CHEBI:456216"/>
        <dbReference type="EC" id="2.7.11.1"/>
    </reaction>
</comment>
<dbReference type="EC" id="2.7.11.1" evidence="2"/>
<dbReference type="eggNOG" id="COG0515">
    <property type="taxonomic scope" value="Bacteria"/>
</dbReference>